<evidence type="ECO:0000313" key="3">
    <source>
        <dbReference type="Proteomes" id="UP001057134"/>
    </source>
</evidence>
<gene>
    <name evidence="2" type="ORF">SK3146_01921</name>
</gene>
<protein>
    <submittedName>
        <fullName evidence="2">Uncharacterized protein</fullName>
    </submittedName>
</protein>
<proteinExistence type="predicted"/>
<keyword evidence="1" id="KW-1133">Transmembrane helix</keyword>
<feature type="transmembrane region" description="Helical" evidence="1">
    <location>
        <begin position="90"/>
        <end position="112"/>
    </location>
</feature>
<organism evidence="2 3">
    <name type="scientific">Paenibacillus konkukensis</name>
    <dbReference type="NCBI Taxonomy" id="2020716"/>
    <lineage>
        <taxon>Bacteria</taxon>
        <taxon>Bacillati</taxon>
        <taxon>Bacillota</taxon>
        <taxon>Bacilli</taxon>
        <taxon>Bacillales</taxon>
        <taxon>Paenibacillaceae</taxon>
        <taxon>Paenibacillus</taxon>
    </lineage>
</organism>
<evidence type="ECO:0000313" key="2">
    <source>
        <dbReference type="EMBL" id="UQZ82761.1"/>
    </source>
</evidence>
<keyword evidence="1" id="KW-0472">Membrane</keyword>
<keyword evidence="3" id="KW-1185">Reference proteome</keyword>
<keyword evidence="1" id="KW-0812">Transmembrane</keyword>
<evidence type="ECO:0000256" key="1">
    <source>
        <dbReference type="SAM" id="Phobius"/>
    </source>
</evidence>
<dbReference type="Proteomes" id="UP001057134">
    <property type="component" value="Chromosome"/>
</dbReference>
<name>A0ABY4RJX8_9BACL</name>
<dbReference type="EMBL" id="CP027059">
    <property type="protein sequence ID" value="UQZ82761.1"/>
    <property type="molecule type" value="Genomic_DNA"/>
</dbReference>
<sequence>MLAILGGAVGLLVTASAVMLIWLFMQRKQRNRSGEETQESPLAGLSSMLLQWTYFDYALIAVFAIGSLFLFTDAVAVIRDAASYPLYHYGYLLCGFVFTLLGMLFMILRLGVVLSLIRTGRAGLAPDHHRHPGDADQTE</sequence>
<feature type="transmembrane region" description="Helical" evidence="1">
    <location>
        <begin position="6"/>
        <end position="25"/>
    </location>
</feature>
<accession>A0ABY4RJX8</accession>
<reference evidence="2" key="2">
    <citation type="journal article" date="2021" name="J Anim Sci Technol">
        <title>Complete genome sequence of Paenibacillus konkukensis sp. nov. SK3146 as a potential probiotic strain.</title>
        <authorList>
            <person name="Jung H.I."/>
            <person name="Park S."/>
            <person name="Niu K.M."/>
            <person name="Lee S.W."/>
            <person name="Kothari D."/>
            <person name="Yi K.J."/>
            <person name="Kim S.K."/>
        </authorList>
    </citation>
    <scope>NUCLEOTIDE SEQUENCE</scope>
    <source>
        <strain evidence="2">SK3146</strain>
    </source>
</reference>
<reference evidence="2" key="1">
    <citation type="submission" date="2018-02" db="EMBL/GenBank/DDBJ databases">
        <authorList>
            <person name="Kim S.-K."/>
            <person name="Jung H.-I."/>
            <person name="Lee S.-W."/>
        </authorList>
    </citation>
    <scope>NUCLEOTIDE SEQUENCE</scope>
    <source>
        <strain evidence="2">SK3146</strain>
    </source>
</reference>
<feature type="transmembrane region" description="Helical" evidence="1">
    <location>
        <begin position="57"/>
        <end position="78"/>
    </location>
</feature>